<dbReference type="InterPro" id="IPR012337">
    <property type="entry name" value="RNaseH-like_sf"/>
</dbReference>
<sequence>MSKQLNILNFLKSNKRTTDNSTSSALSQHDLPQPLQTVPVVLDESNTTLDIEADSSSASKKFKSNDHETSTDAEIQPFSKNDIGLFVVDATSDISGTEQLSLSIRYLSRDNNQIQIKEEFIGFTPLSDSSAKGIFEKIIEYLRSTGLDLTYLRGQGYDGCSVMSGHIGGVQKLISDTAPRALYVHCASHSLDLAICDDKIIQLFFGTIKTIIKFISGSPKRQNLFKKAIEATTCDIKRQKLAKLVDHRWVEKATSVLSFKQLFTSVMTLLEYLMENADAETGANARAYFKCIKDLDFIICLFVVSRIFAILKPYTEVLQSKNYDLAQCYDNIEEVAIYLAELKYDVTKFHELETELEHFAGENDITLTLPRTNKYENVNAYVKTIYETFIETTLTELGNRFSKHKKILVNVFNLLPSYVVEKEFNDVKQAFDFYKDDLPSNDMNVLAAEFEMW</sequence>
<evidence type="ECO:0000259" key="2">
    <source>
        <dbReference type="Pfam" id="PF14291"/>
    </source>
</evidence>
<dbReference type="Proteomes" id="UP000663889">
    <property type="component" value="Unassembled WGS sequence"/>
</dbReference>
<feature type="region of interest" description="Disordered" evidence="1">
    <location>
        <begin position="53"/>
        <end position="73"/>
    </location>
</feature>
<evidence type="ECO:0000256" key="1">
    <source>
        <dbReference type="SAM" id="MobiDB-lite"/>
    </source>
</evidence>
<dbReference type="PANTHER" id="PTHR46289">
    <property type="entry name" value="52 KDA REPRESSOR OF THE INHIBITOR OF THE PROTEIN KINASE-LIKE PROTEIN-RELATED"/>
    <property type="match status" value="1"/>
</dbReference>
<dbReference type="AlphaFoldDB" id="A0A815QNH2"/>
<dbReference type="Pfam" id="PF14291">
    <property type="entry name" value="DUF4371"/>
    <property type="match status" value="1"/>
</dbReference>
<evidence type="ECO:0000313" key="4">
    <source>
        <dbReference type="Proteomes" id="UP000663889"/>
    </source>
</evidence>
<name>A0A815QNH2_9BILA</name>
<dbReference type="EMBL" id="CAJNOU010005053">
    <property type="protein sequence ID" value="CAF1464830.1"/>
    <property type="molecule type" value="Genomic_DNA"/>
</dbReference>
<dbReference type="InterPro" id="IPR025398">
    <property type="entry name" value="DUF4371"/>
</dbReference>
<comment type="caution">
    <text evidence="3">The sequence shown here is derived from an EMBL/GenBank/DDBJ whole genome shotgun (WGS) entry which is preliminary data.</text>
</comment>
<dbReference type="PANTHER" id="PTHR46289:SF17">
    <property type="entry name" value="HAT C-TERMINAL DIMERISATION DOMAIN-CONTAINING PROTEIN"/>
    <property type="match status" value="1"/>
</dbReference>
<proteinExistence type="predicted"/>
<protein>
    <recommendedName>
        <fullName evidence="2">DUF4371 domain-containing protein</fullName>
    </recommendedName>
</protein>
<feature type="domain" description="DUF4371" evidence="2">
    <location>
        <begin position="80"/>
        <end position="168"/>
    </location>
</feature>
<organism evidence="3 4">
    <name type="scientific">Rotaria sordida</name>
    <dbReference type="NCBI Taxonomy" id="392033"/>
    <lineage>
        <taxon>Eukaryota</taxon>
        <taxon>Metazoa</taxon>
        <taxon>Spiralia</taxon>
        <taxon>Gnathifera</taxon>
        <taxon>Rotifera</taxon>
        <taxon>Eurotatoria</taxon>
        <taxon>Bdelloidea</taxon>
        <taxon>Philodinida</taxon>
        <taxon>Philodinidae</taxon>
        <taxon>Rotaria</taxon>
    </lineage>
</organism>
<reference evidence="3" key="1">
    <citation type="submission" date="2021-02" db="EMBL/GenBank/DDBJ databases">
        <authorList>
            <person name="Nowell W R."/>
        </authorList>
    </citation>
    <scope>NUCLEOTIDE SEQUENCE</scope>
</reference>
<dbReference type="InterPro" id="IPR052958">
    <property type="entry name" value="IFN-induced_PKR_regulator"/>
</dbReference>
<dbReference type="SUPFAM" id="SSF53098">
    <property type="entry name" value="Ribonuclease H-like"/>
    <property type="match status" value="1"/>
</dbReference>
<gene>
    <name evidence="3" type="ORF">SEV965_LOCUS34350</name>
</gene>
<accession>A0A815QNH2</accession>
<evidence type="ECO:0000313" key="3">
    <source>
        <dbReference type="EMBL" id="CAF1464830.1"/>
    </source>
</evidence>